<feature type="domain" description="RagB/SusD" evidence="7">
    <location>
        <begin position="357"/>
        <end position="499"/>
    </location>
</feature>
<reference evidence="9 10" key="1">
    <citation type="submission" date="2018-07" db="EMBL/GenBank/DDBJ databases">
        <title>Chitinophaga K2CV101002-2 sp. nov., isolated from a monsoon evergreen broad-leaved forest soil.</title>
        <authorList>
            <person name="Lv Y."/>
        </authorList>
    </citation>
    <scope>NUCLEOTIDE SEQUENCE [LARGE SCALE GENOMIC DNA]</scope>
    <source>
        <strain evidence="9 10">GDMCC 1.1288</strain>
    </source>
</reference>
<feature type="signal peptide" evidence="6">
    <location>
        <begin position="1"/>
        <end position="27"/>
    </location>
</feature>
<dbReference type="GO" id="GO:0009279">
    <property type="term" value="C:cell outer membrane"/>
    <property type="evidence" value="ECO:0007669"/>
    <property type="project" value="UniProtKB-SubCell"/>
</dbReference>
<dbReference type="InterPro" id="IPR012944">
    <property type="entry name" value="SusD_RagB_dom"/>
</dbReference>
<dbReference type="AlphaFoldDB" id="A0A3E1YEZ1"/>
<dbReference type="InterPro" id="IPR033985">
    <property type="entry name" value="SusD-like_N"/>
</dbReference>
<evidence type="ECO:0000313" key="10">
    <source>
        <dbReference type="Proteomes" id="UP000260644"/>
    </source>
</evidence>
<dbReference type="InterPro" id="IPR011990">
    <property type="entry name" value="TPR-like_helical_dom_sf"/>
</dbReference>
<accession>A0A3E1YEZ1</accession>
<keyword evidence="4" id="KW-0472">Membrane</keyword>
<keyword evidence="5" id="KW-0998">Cell outer membrane</keyword>
<evidence type="ECO:0000313" key="9">
    <source>
        <dbReference type="EMBL" id="RFS25074.1"/>
    </source>
</evidence>
<evidence type="ECO:0000256" key="2">
    <source>
        <dbReference type="ARBA" id="ARBA00006275"/>
    </source>
</evidence>
<evidence type="ECO:0000256" key="5">
    <source>
        <dbReference type="ARBA" id="ARBA00023237"/>
    </source>
</evidence>
<dbReference type="SUPFAM" id="SSF48452">
    <property type="entry name" value="TPR-like"/>
    <property type="match status" value="1"/>
</dbReference>
<evidence type="ECO:0000259" key="8">
    <source>
        <dbReference type="Pfam" id="PF14322"/>
    </source>
</evidence>
<dbReference type="EMBL" id="QPMM01000002">
    <property type="protein sequence ID" value="RFS25074.1"/>
    <property type="molecule type" value="Genomic_DNA"/>
</dbReference>
<comment type="similarity">
    <text evidence="2">Belongs to the SusD family.</text>
</comment>
<dbReference type="Pfam" id="PF14322">
    <property type="entry name" value="SusD-like_3"/>
    <property type="match status" value="1"/>
</dbReference>
<protein>
    <submittedName>
        <fullName evidence="9">RagB/SusD family nutrient uptake outer membrane protein</fullName>
    </submittedName>
</protein>
<dbReference type="Pfam" id="PF07980">
    <property type="entry name" value="SusD_RagB"/>
    <property type="match status" value="1"/>
</dbReference>
<feature type="chain" id="PRO_5017699615" evidence="6">
    <location>
        <begin position="28"/>
        <end position="500"/>
    </location>
</feature>
<evidence type="ECO:0000259" key="7">
    <source>
        <dbReference type="Pfam" id="PF07980"/>
    </source>
</evidence>
<dbReference type="Gene3D" id="1.25.40.390">
    <property type="match status" value="1"/>
</dbReference>
<name>A0A3E1YEZ1_9BACT</name>
<keyword evidence="3 6" id="KW-0732">Signal</keyword>
<comment type="caution">
    <text evidence="9">The sequence shown here is derived from an EMBL/GenBank/DDBJ whole genome shotgun (WGS) entry which is preliminary data.</text>
</comment>
<organism evidence="9 10">
    <name type="scientific">Chitinophaga silvatica</name>
    <dbReference type="NCBI Taxonomy" id="2282649"/>
    <lineage>
        <taxon>Bacteria</taxon>
        <taxon>Pseudomonadati</taxon>
        <taxon>Bacteroidota</taxon>
        <taxon>Chitinophagia</taxon>
        <taxon>Chitinophagales</taxon>
        <taxon>Chitinophagaceae</taxon>
        <taxon>Chitinophaga</taxon>
    </lineage>
</organism>
<dbReference type="Proteomes" id="UP000260644">
    <property type="component" value="Unassembled WGS sequence"/>
</dbReference>
<evidence type="ECO:0000256" key="1">
    <source>
        <dbReference type="ARBA" id="ARBA00004442"/>
    </source>
</evidence>
<proteinExistence type="inferred from homology"/>
<sequence length="500" mass="57595">MLKNMIMKNIVVATLFALLAISTPSCKKMLDATSHRAVTEVNMWQNKNDARSGLSACYGLMRAALANENAYWVHGELRGNDFTVTKREDLKAVTASNLNASFTTMDQWRDWRRFYAAIAQCNTTIEKLPLIPGRDYRYSQNEMNCDRSQAIYIRSFLYYYMVRIWGDVPLVTKAGDGTTTSIAREDWRKVLDFAAQQALSAFDGLPWRYDGSFPEAPGQYRGQGVDHHRSITITKGMVYTLAAHIYAWKGDYPNTLKYANLVVDAKSNTQYDFTNTTDVSRIDGTFRGRNNGNIFQVDMNLDHAEISTTGQLEDWTLREPYIPKRESEIYVSKDSILKIYGEAHEQRLANWFTKMEDVYPMFYKLRQLNSDLATNPLDFYSSAIVIFRYEELFLLRAEARARQGMKDLAQADLNAVRNKRGLRDVKVETDGKDLINAIFLERRRELIGEGWYWYDLVHFNKIAEQTPLTQEEVDKGAALWPISQSALNNNRALIQNSFWK</sequence>
<evidence type="ECO:0000256" key="3">
    <source>
        <dbReference type="ARBA" id="ARBA00022729"/>
    </source>
</evidence>
<evidence type="ECO:0000256" key="4">
    <source>
        <dbReference type="ARBA" id="ARBA00023136"/>
    </source>
</evidence>
<evidence type="ECO:0000256" key="6">
    <source>
        <dbReference type="SAM" id="SignalP"/>
    </source>
</evidence>
<comment type="subcellular location">
    <subcellularLocation>
        <location evidence="1">Cell outer membrane</location>
    </subcellularLocation>
</comment>
<keyword evidence="10" id="KW-1185">Reference proteome</keyword>
<feature type="domain" description="SusD-like N-terminal" evidence="8">
    <location>
        <begin position="104"/>
        <end position="201"/>
    </location>
</feature>
<gene>
    <name evidence="9" type="ORF">DVR12_07775</name>
</gene>